<dbReference type="InterPro" id="IPR011040">
    <property type="entry name" value="Sialidase"/>
</dbReference>
<dbReference type="Pfam" id="PF13088">
    <property type="entry name" value="BNR_2"/>
    <property type="match status" value="1"/>
</dbReference>
<evidence type="ECO:0000259" key="1">
    <source>
        <dbReference type="Pfam" id="PF13088"/>
    </source>
</evidence>
<keyword evidence="2" id="KW-0378">Hydrolase</keyword>
<dbReference type="GO" id="GO:0016787">
    <property type="term" value="F:hydrolase activity"/>
    <property type="evidence" value="ECO:0007669"/>
    <property type="project" value="UniProtKB-KW"/>
</dbReference>
<dbReference type="PANTHER" id="PTHR43752:SF2">
    <property type="entry name" value="BNR_ASP-BOX REPEAT FAMILY PROTEIN"/>
    <property type="match status" value="1"/>
</dbReference>
<dbReference type="InterPro" id="IPR036278">
    <property type="entry name" value="Sialidase_sf"/>
</dbReference>
<dbReference type="SUPFAM" id="SSF50939">
    <property type="entry name" value="Sialidases"/>
    <property type="match status" value="1"/>
</dbReference>
<evidence type="ECO:0000313" key="3">
    <source>
        <dbReference type="Proteomes" id="UP000826146"/>
    </source>
</evidence>
<evidence type="ECO:0000313" key="2">
    <source>
        <dbReference type="EMBL" id="BCZ19628.1"/>
    </source>
</evidence>
<reference evidence="2 3" key="1">
    <citation type="submission" date="2021-07" db="EMBL/GenBank/DDBJ databases">
        <title>Novel Helicobacter sp. Isolated from a cat.</title>
        <authorList>
            <person name="Rimbara E."/>
            <person name="Suzuki M."/>
        </authorList>
    </citation>
    <scope>NUCLEOTIDE SEQUENCE [LARGE SCALE GENOMIC DNA]</scope>
    <source>
        <strain evidence="3">NHP19-012</strain>
    </source>
</reference>
<protein>
    <submittedName>
        <fullName evidence="2">Kdo hydrolase subunit 2</fullName>
    </submittedName>
</protein>
<keyword evidence="3" id="KW-1185">Reference proteome</keyword>
<accession>A0ABN6I832</accession>
<dbReference type="RefSeq" id="WP_221271448.1">
    <property type="nucleotide sequence ID" value="NZ_AP024819.1"/>
</dbReference>
<gene>
    <name evidence="2" type="ORF">NHP190012_12700</name>
</gene>
<dbReference type="PANTHER" id="PTHR43752">
    <property type="entry name" value="BNR/ASP-BOX REPEAT FAMILY PROTEIN"/>
    <property type="match status" value="1"/>
</dbReference>
<name>A0ABN6I832_9HELI</name>
<dbReference type="Proteomes" id="UP000826146">
    <property type="component" value="Chromosome"/>
</dbReference>
<dbReference type="EMBL" id="AP024819">
    <property type="protein sequence ID" value="BCZ19628.1"/>
    <property type="molecule type" value="Genomic_DNA"/>
</dbReference>
<feature type="domain" description="Sialidase" evidence="1">
    <location>
        <begin position="14"/>
        <end position="291"/>
    </location>
</feature>
<proteinExistence type="predicted"/>
<sequence length="313" mass="35553">MHSASLIALDRHILLAAYFGGSKEGQSDVCVWGNLYNTQNKQWSKAFKLLSASDLSRQAHEFVKILGNPVLYAHKDKLYLFVVGASLGGWATSRIYVLNTPLNKPKALHYEQTLHLSPFLNISHLVRNPPTPTTDGGFILPIYHELARKSPVLLKFDNKAHLQFLLKPNSLKQQLQPSLVPYKHCAFVAFRSYKTTHFYTQTCLDFWHWQPPRLSNLKNFDSANALFNANGELYLIYNQALPKNPNARSALRLARFNATSGTFMPLKILDTSQRGEVSYPAVLIFNNQVHVLYTKERKAIAHLVFNLAYLKSL</sequence>
<organism evidence="2 3">
    <name type="scientific">Helicobacter gastrofelis</name>
    <dbReference type="NCBI Taxonomy" id="2849642"/>
    <lineage>
        <taxon>Bacteria</taxon>
        <taxon>Pseudomonadati</taxon>
        <taxon>Campylobacterota</taxon>
        <taxon>Epsilonproteobacteria</taxon>
        <taxon>Campylobacterales</taxon>
        <taxon>Helicobacteraceae</taxon>
        <taxon>Helicobacter</taxon>
    </lineage>
</organism>